<comment type="caution">
    <text evidence="3">The sequence shown here is derived from an EMBL/GenBank/DDBJ whole genome shotgun (WGS) entry which is preliminary data.</text>
</comment>
<dbReference type="EMBL" id="LVWI01000001">
    <property type="protein sequence ID" value="OKP91836.1"/>
    <property type="molecule type" value="Genomic_DNA"/>
</dbReference>
<evidence type="ECO:0000256" key="2">
    <source>
        <dbReference type="SAM" id="SignalP"/>
    </source>
</evidence>
<reference evidence="3 4" key="1">
    <citation type="submission" date="2016-03" db="EMBL/GenBank/DDBJ databases">
        <authorList>
            <person name="Sant'Anna F.H."/>
            <person name="Ambrosini A."/>
            <person name="Souza R."/>
            <person name="Bach E."/>
            <person name="Fernandes G."/>
            <person name="Balsanelli E."/>
            <person name="Baura V.A."/>
            <person name="Souza E.M."/>
            <person name="Passaglia L."/>
        </authorList>
    </citation>
    <scope>NUCLEOTIDE SEQUENCE [LARGE SCALE GENOMIC DNA]</scope>
    <source>
        <strain evidence="3 4">P26E</strain>
    </source>
</reference>
<feature type="chain" id="PRO_5045854599" description="Copper amine oxidase-like N-terminal domain-containing protein" evidence="2">
    <location>
        <begin position="23"/>
        <end position="170"/>
    </location>
</feature>
<evidence type="ECO:0000256" key="1">
    <source>
        <dbReference type="SAM" id="Coils"/>
    </source>
</evidence>
<protein>
    <recommendedName>
        <fullName evidence="5">Copper amine oxidase-like N-terminal domain-containing protein</fullName>
    </recommendedName>
</protein>
<gene>
    <name evidence="3" type="ORF">A3844_01610</name>
</gene>
<sequence>MKKRIVGAVAVVLLLGGSIGFAAGTSLIGAKVTGTYEIEQGGKKIADAAIINGTAYVPVRIMSEATGTTLSVDGRKITLEKGKDLTTIISESLQDTVEMQLVQKKNQLAKNEDTLKILAKTLSDGYEDEKNSNYYKFESTEGYARTTAEIKRLTEENEKLKDEIAALEAQ</sequence>
<dbReference type="RefSeq" id="WP_074106385.1">
    <property type="nucleotide sequence ID" value="NZ_LVWI01000001.1"/>
</dbReference>
<dbReference type="Proteomes" id="UP000186058">
    <property type="component" value="Unassembled WGS sequence"/>
</dbReference>
<keyword evidence="1" id="KW-0175">Coiled coil</keyword>
<keyword evidence="2" id="KW-0732">Signal</keyword>
<feature type="coiled-coil region" evidence="1">
    <location>
        <begin position="143"/>
        <end position="170"/>
    </location>
</feature>
<evidence type="ECO:0000313" key="3">
    <source>
        <dbReference type="EMBL" id="OKP91836.1"/>
    </source>
</evidence>
<proteinExistence type="predicted"/>
<evidence type="ECO:0008006" key="5">
    <source>
        <dbReference type="Google" id="ProtNLM"/>
    </source>
</evidence>
<evidence type="ECO:0000313" key="4">
    <source>
        <dbReference type="Proteomes" id="UP000186058"/>
    </source>
</evidence>
<keyword evidence="4" id="KW-1185">Reference proteome</keyword>
<name>A0ABX3EWT4_9BACL</name>
<accession>A0ABX3EWT4</accession>
<organism evidence="3 4">
    <name type="scientific">Paenibacillus helianthi</name>
    <dbReference type="NCBI Taxonomy" id="1349432"/>
    <lineage>
        <taxon>Bacteria</taxon>
        <taxon>Bacillati</taxon>
        <taxon>Bacillota</taxon>
        <taxon>Bacilli</taxon>
        <taxon>Bacillales</taxon>
        <taxon>Paenibacillaceae</taxon>
        <taxon>Paenibacillus</taxon>
    </lineage>
</organism>
<feature type="signal peptide" evidence="2">
    <location>
        <begin position="1"/>
        <end position="22"/>
    </location>
</feature>